<dbReference type="SUPFAM" id="SSF53822">
    <property type="entry name" value="Periplasmic binding protein-like I"/>
    <property type="match status" value="1"/>
</dbReference>
<evidence type="ECO:0000256" key="3">
    <source>
        <dbReference type="ARBA" id="ARBA00022989"/>
    </source>
</evidence>
<dbReference type="PANTHER" id="PTHR24060">
    <property type="entry name" value="METABOTROPIC GLUTAMATE RECEPTOR"/>
    <property type="match status" value="1"/>
</dbReference>
<sequence length="512" mass="56219">MVADLDFRKHFDPNLQARFGDPIVHVHEPHPAMANFSMRFGATKGKADVGLASALDMILGLDGEEPVIGLIGPAFSSVALPMATTAAVQQILQISFSATSPLLSNKDAYPYFVRTVPPDTVQAIALWNWIIIFNVPLAVCLYTEEAYGQSLFQALGDAQSESSSGQPSRLLGQSVRYMPQTFQEEEARSVLDRIKTLGSHFLVLLLEFSMIPYLMPLMKEEGLLGTGWQAIGSDSLAWGTSHSFLPRGFMMVLAQGQGPKFSEFSAFWSRLEYMDLLGEDAQARYKLQSMRTPVSDMPNASLSAELQAYHGFAFDAAYAFVIAINQLLRKGVAERNVRGQLLLEEIRQLVFQGVSGNVRFDANGDRLAEYDLLNVQGEERTPLVSSVAVFSASNRSCFFLNQSQLVWMNGHIGRQPLDDLITCHAGFYTEEQSRQCRLCPRGMMCMGGVNAQFVPCPKGSFANATGQTMCQLCAAGRSARDVGSVECAPCLPGYEAPKEGMEVCTRRGRHSV</sequence>
<dbReference type="CDD" id="cd00185">
    <property type="entry name" value="TNFRSF"/>
    <property type="match status" value="1"/>
</dbReference>
<evidence type="ECO:0000256" key="4">
    <source>
        <dbReference type="ARBA" id="ARBA00023136"/>
    </source>
</evidence>
<reference evidence="8" key="1">
    <citation type="submission" date="2021-02" db="EMBL/GenBank/DDBJ databases">
        <authorList>
            <person name="Dougan E. K."/>
            <person name="Rhodes N."/>
            <person name="Thang M."/>
            <person name="Chan C."/>
        </authorList>
    </citation>
    <scope>NUCLEOTIDE SEQUENCE</scope>
</reference>
<protein>
    <submittedName>
        <fullName evidence="8">Grm5 protein</fullName>
    </submittedName>
</protein>
<dbReference type="SUPFAM" id="SSF57184">
    <property type="entry name" value="Growth factor receptor domain"/>
    <property type="match status" value="1"/>
</dbReference>
<dbReference type="PRINTS" id="PR00248">
    <property type="entry name" value="GPCRMGR"/>
</dbReference>
<comment type="subcellular location">
    <subcellularLocation>
        <location evidence="1">Membrane</location>
        <topology evidence="1">Multi-pass membrane protein</topology>
    </subcellularLocation>
</comment>
<keyword evidence="4" id="KW-0472">Membrane</keyword>
<dbReference type="InterPro" id="IPR001828">
    <property type="entry name" value="ANF_lig-bd_rcpt"/>
</dbReference>
<keyword evidence="3" id="KW-1133">Transmembrane helix</keyword>
<evidence type="ECO:0000259" key="7">
    <source>
        <dbReference type="Pfam" id="PF01094"/>
    </source>
</evidence>
<name>A0A812XMQ3_SYMPI</name>
<keyword evidence="2" id="KW-0812">Transmembrane</keyword>
<dbReference type="InterPro" id="IPR028082">
    <property type="entry name" value="Peripla_BP_I"/>
</dbReference>
<accession>A0A812XMQ3</accession>
<evidence type="ECO:0000313" key="9">
    <source>
        <dbReference type="Proteomes" id="UP000649617"/>
    </source>
</evidence>
<evidence type="ECO:0000256" key="2">
    <source>
        <dbReference type="ARBA" id="ARBA00022692"/>
    </source>
</evidence>
<dbReference type="InterPro" id="IPR000337">
    <property type="entry name" value="GPCR_3"/>
</dbReference>
<dbReference type="GO" id="GO:0004930">
    <property type="term" value="F:G protein-coupled receptor activity"/>
    <property type="evidence" value="ECO:0007669"/>
    <property type="project" value="InterPro"/>
</dbReference>
<feature type="domain" description="Receptor ligand binding region" evidence="7">
    <location>
        <begin position="43"/>
        <end position="377"/>
    </location>
</feature>
<comment type="caution">
    <text evidence="8">The sequence shown here is derived from an EMBL/GenBank/DDBJ whole genome shotgun (WGS) entry which is preliminary data.</text>
</comment>
<dbReference type="Pfam" id="PF01094">
    <property type="entry name" value="ANF_receptor"/>
    <property type="match status" value="1"/>
</dbReference>
<dbReference type="SMART" id="SM01411">
    <property type="entry name" value="Ephrin_rec_like"/>
    <property type="match status" value="1"/>
</dbReference>
<organism evidence="8 9">
    <name type="scientific">Symbiodinium pilosum</name>
    <name type="common">Dinoflagellate</name>
    <dbReference type="NCBI Taxonomy" id="2952"/>
    <lineage>
        <taxon>Eukaryota</taxon>
        <taxon>Sar</taxon>
        <taxon>Alveolata</taxon>
        <taxon>Dinophyceae</taxon>
        <taxon>Suessiales</taxon>
        <taxon>Symbiodiniaceae</taxon>
        <taxon>Symbiodinium</taxon>
    </lineage>
</organism>
<dbReference type="OrthoDB" id="5984008at2759"/>
<keyword evidence="5" id="KW-0675">Receptor</keyword>
<dbReference type="GO" id="GO:0016020">
    <property type="term" value="C:membrane"/>
    <property type="evidence" value="ECO:0007669"/>
    <property type="project" value="UniProtKB-SubCell"/>
</dbReference>
<keyword evidence="6" id="KW-0325">Glycoprotein</keyword>
<gene>
    <name evidence="8" type="primary">Grm5</name>
    <name evidence="8" type="ORF">SPIL2461_LOCUS21361</name>
</gene>
<evidence type="ECO:0000256" key="1">
    <source>
        <dbReference type="ARBA" id="ARBA00004141"/>
    </source>
</evidence>
<keyword evidence="9" id="KW-1185">Reference proteome</keyword>
<dbReference type="InterPro" id="IPR050726">
    <property type="entry name" value="mGluR"/>
</dbReference>
<dbReference type="Gene3D" id="3.40.50.2300">
    <property type="match status" value="3"/>
</dbReference>
<dbReference type="Proteomes" id="UP000649617">
    <property type="component" value="Unassembled WGS sequence"/>
</dbReference>
<dbReference type="EMBL" id="CAJNIZ010046173">
    <property type="protein sequence ID" value="CAE7741878.1"/>
    <property type="molecule type" value="Genomic_DNA"/>
</dbReference>
<dbReference type="AlphaFoldDB" id="A0A812XMQ3"/>
<dbReference type="Gene3D" id="2.10.50.10">
    <property type="entry name" value="Tumor Necrosis Factor Receptor, subunit A, domain 2"/>
    <property type="match status" value="1"/>
</dbReference>
<proteinExistence type="predicted"/>
<evidence type="ECO:0000256" key="6">
    <source>
        <dbReference type="ARBA" id="ARBA00023180"/>
    </source>
</evidence>
<evidence type="ECO:0000256" key="5">
    <source>
        <dbReference type="ARBA" id="ARBA00023170"/>
    </source>
</evidence>
<evidence type="ECO:0000313" key="8">
    <source>
        <dbReference type="EMBL" id="CAE7741878.1"/>
    </source>
</evidence>
<dbReference type="InterPro" id="IPR009030">
    <property type="entry name" value="Growth_fac_rcpt_cys_sf"/>
</dbReference>